<dbReference type="Proteomes" id="UP000650467">
    <property type="component" value="Unassembled WGS sequence"/>
</dbReference>
<keyword evidence="3" id="KW-1185">Reference proteome</keyword>
<gene>
    <name evidence="2" type="ORF">HXX76_012332</name>
</gene>
<feature type="region of interest" description="Disordered" evidence="1">
    <location>
        <begin position="177"/>
        <end position="220"/>
    </location>
</feature>
<organism evidence="2 3">
    <name type="scientific">Chlamydomonas incerta</name>
    <dbReference type="NCBI Taxonomy" id="51695"/>
    <lineage>
        <taxon>Eukaryota</taxon>
        <taxon>Viridiplantae</taxon>
        <taxon>Chlorophyta</taxon>
        <taxon>core chlorophytes</taxon>
        <taxon>Chlorophyceae</taxon>
        <taxon>CS clade</taxon>
        <taxon>Chlamydomonadales</taxon>
        <taxon>Chlamydomonadaceae</taxon>
        <taxon>Chlamydomonas</taxon>
    </lineage>
</organism>
<evidence type="ECO:0000256" key="1">
    <source>
        <dbReference type="SAM" id="MobiDB-lite"/>
    </source>
</evidence>
<feature type="region of interest" description="Disordered" evidence="1">
    <location>
        <begin position="70"/>
        <end position="101"/>
    </location>
</feature>
<dbReference type="EMBL" id="JAEHOC010000039">
    <property type="protein sequence ID" value="KAG2427683.1"/>
    <property type="molecule type" value="Genomic_DNA"/>
</dbReference>
<feature type="compositionally biased region" description="Low complexity" evidence="1">
    <location>
        <begin position="177"/>
        <end position="191"/>
    </location>
</feature>
<protein>
    <submittedName>
        <fullName evidence="2">Uncharacterized protein</fullName>
    </submittedName>
</protein>
<feature type="compositionally biased region" description="Low complexity" evidence="1">
    <location>
        <begin position="41"/>
        <end position="50"/>
    </location>
</feature>
<reference evidence="2" key="1">
    <citation type="journal article" date="2020" name="bioRxiv">
        <title>Comparative genomics of Chlamydomonas.</title>
        <authorList>
            <person name="Craig R.J."/>
            <person name="Hasan A.R."/>
            <person name="Ness R.W."/>
            <person name="Keightley P.D."/>
        </authorList>
    </citation>
    <scope>NUCLEOTIDE SEQUENCE</scope>
    <source>
        <strain evidence="2">SAG 7.73</strain>
    </source>
</reference>
<dbReference type="AlphaFoldDB" id="A0A835SQ46"/>
<feature type="region of interest" description="Disordered" evidence="1">
    <location>
        <begin position="1"/>
        <end position="56"/>
    </location>
</feature>
<evidence type="ECO:0000313" key="2">
    <source>
        <dbReference type="EMBL" id="KAG2427683.1"/>
    </source>
</evidence>
<name>A0A835SQ46_CHLIN</name>
<proteinExistence type="predicted"/>
<evidence type="ECO:0000313" key="3">
    <source>
        <dbReference type="Proteomes" id="UP000650467"/>
    </source>
</evidence>
<feature type="compositionally biased region" description="Acidic residues" evidence="1">
    <location>
        <begin position="194"/>
        <end position="207"/>
    </location>
</feature>
<accession>A0A835SQ46</accession>
<sequence>MSTASGEGPYVAVRRRHQGLSPPELGQAAAADALVNPMEQAEPAEPAAAAGHPRWGGRAVSAAAAPLAAAAAAAAAPRHPPRVPRGAASMDGDALPLQQPNGAAAGAAAGAVTGAAAVAAAAAAHYAAYDAPSAVPSDSSCAWYEGFLRQQQAARAARARSRQSLADQLDALRAELAAQDAADAAGAGRPPEIQPDDDSDWLDDDDGSDYRAPSVASSATSASRALLGQYLEEAAGLSPARLLG</sequence>
<comment type="caution">
    <text evidence="2">The sequence shown here is derived from an EMBL/GenBank/DDBJ whole genome shotgun (WGS) entry which is preliminary data.</text>
</comment>